<evidence type="ECO:0000256" key="8">
    <source>
        <dbReference type="ARBA" id="ARBA00046314"/>
    </source>
</evidence>
<comment type="pathway">
    <text evidence="7">Isoprenoid biosynthesis; isopentenyl diphosphate biosynthesis via DXP pathway; isopentenyl diphosphate from 1-deoxy-D-xylulose 5-phosphate: step 6/6.</text>
</comment>
<feature type="compositionally biased region" description="Polar residues" evidence="11">
    <location>
        <begin position="265"/>
        <end position="283"/>
    </location>
</feature>
<name>A0AA35WX52_GEOBA</name>
<evidence type="ECO:0000256" key="1">
    <source>
        <dbReference type="ARBA" id="ARBA00001966"/>
    </source>
</evidence>
<feature type="compositionally biased region" description="Low complexity" evidence="11">
    <location>
        <begin position="252"/>
        <end position="264"/>
    </location>
</feature>
<reference evidence="12" key="1">
    <citation type="submission" date="2023-03" db="EMBL/GenBank/DDBJ databases">
        <authorList>
            <person name="Steffen K."/>
            <person name="Cardenas P."/>
        </authorList>
    </citation>
    <scope>NUCLEOTIDE SEQUENCE</scope>
</reference>
<dbReference type="Gene3D" id="3.40.1010.20">
    <property type="entry name" value="4-hydroxy-3-methylbut-2-enyl diphosphate reductase, catalytic domain"/>
    <property type="match status" value="2"/>
</dbReference>
<keyword evidence="2" id="KW-0004">4Fe-4S</keyword>
<protein>
    <recommendedName>
        <fullName evidence="10">4-hydroxy-3-methylbut-2-enyl diphosphate reductase</fullName>
        <ecNumber evidence="10">1.17.7.4</ecNumber>
    </recommendedName>
</protein>
<dbReference type="InterPro" id="IPR003451">
    <property type="entry name" value="LytB/IspH"/>
</dbReference>
<keyword evidence="4" id="KW-0560">Oxidoreductase</keyword>
<evidence type="ECO:0000256" key="9">
    <source>
        <dbReference type="ARBA" id="ARBA00046335"/>
    </source>
</evidence>
<evidence type="ECO:0000256" key="10">
    <source>
        <dbReference type="ARBA" id="ARBA00047177"/>
    </source>
</evidence>
<comment type="pathway">
    <text evidence="8">Isoprenoid biosynthesis; dimethylallyl diphosphate biosynthesis; dimethylallyl diphosphate from (2E)-4-hydroxy-3-methylbutenyl diphosphate: step 1/1.</text>
</comment>
<evidence type="ECO:0000256" key="11">
    <source>
        <dbReference type="SAM" id="MobiDB-lite"/>
    </source>
</evidence>
<keyword evidence="3" id="KW-0479">Metal-binding</keyword>
<feature type="region of interest" description="Disordered" evidence="11">
    <location>
        <begin position="252"/>
        <end position="283"/>
    </location>
</feature>
<evidence type="ECO:0000256" key="5">
    <source>
        <dbReference type="ARBA" id="ARBA00023004"/>
    </source>
</evidence>
<proteinExistence type="inferred from homology"/>
<keyword evidence="13" id="KW-1185">Reference proteome</keyword>
<comment type="cofactor">
    <cofactor evidence="1">
        <name>[4Fe-4S] cluster</name>
        <dbReference type="ChEBI" id="CHEBI:49883"/>
    </cofactor>
</comment>
<sequence>MPDDVVIVPAFGTTLEVEQALKARGVTLTSYNTTCPFVEKVWRRSEEIGKQDYTVVIHGKRYHEETRATFSHAQAGAPVVVVRDLSEAQALAKVISGEKDTAFFFEKFADRFSPGFDPIVHLKRIGVVNQTTMLATETQAIADLLRETIRTRYGDTGDADIGAHFADTRDTLCYATKENQDATLALIADGGDIAVVVGGYNSSNTSHLVELCQQRLPTYFIRDADELLSPKEIRHLELETKQVKTTKDWLIQKSSQQNSHQQSSVPSPENLLTDNRQPTTDNHTTDIVLTAGASCPDVLLDEVLQKIVGWFPNTRSVEEVLESYQDKY</sequence>
<comment type="similarity">
    <text evidence="9">Belongs to the IspH family.</text>
</comment>
<organism evidence="12 13">
    <name type="scientific">Geodia barretti</name>
    <name type="common">Barrett's horny sponge</name>
    <dbReference type="NCBI Taxonomy" id="519541"/>
    <lineage>
        <taxon>Eukaryota</taxon>
        <taxon>Metazoa</taxon>
        <taxon>Porifera</taxon>
        <taxon>Demospongiae</taxon>
        <taxon>Heteroscleromorpha</taxon>
        <taxon>Tetractinellida</taxon>
        <taxon>Astrophorina</taxon>
        <taxon>Geodiidae</taxon>
        <taxon>Geodia</taxon>
    </lineage>
</organism>
<dbReference type="GO" id="GO:0051745">
    <property type="term" value="F:4-hydroxy-3-methylbut-2-enyl diphosphate reductase activity"/>
    <property type="evidence" value="ECO:0007669"/>
    <property type="project" value="UniProtKB-EC"/>
</dbReference>
<dbReference type="GO" id="GO:0046872">
    <property type="term" value="F:metal ion binding"/>
    <property type="evidence" value="ECO:0007669"/>
    <property type="project" value="UniProtKB-KW"/>
</dbReference>
<dbReference type="PANTHER" id="PTHR31619:SF5">
    <property type="entry name" value="4-HYDROXY-3-METHYLBUT-2-ENYL DIPHOSPHATE REDUCTASE, CHLOROPLASTIC"/>
    <property type="match status" value="1"/>
</dbReference>
<dbReference type="Pfam" id="PF02401">
    <property type="entry name" value="LYTB"/>
    <property type="match status" value="1"/>
</dbReference>
<keyword evidence="6" id="KW-0411">Iron-sulfur</keyword>
<accession>A0AA35WX52</accession>
<evidence type="ECO:0000313" key="12">
    <source>
        <dbReference type="EMBL" id="CAI8029862.1"/>
    </source>
</evidence>
<evidence type="ECO:0000256" key="6">
    <source>
        <dbReference type="ARBA" id="ARBA00023014"/>
    </source>
</evidence>
<dbReference type="Proteomes" id="UP001174909">
    <property type="component" value="Unassembled WGS sequence"/>
</dbReference>
<dbReference type="PANTHER" id="PTHR31619">
    <property type="entry name" value="4-HYDROXY-3-METHYLBUT-2-ENYL DIPHOSPHATE REDUCTASE, CHLOROPLASTIC"/>
    <property type="match status" value="1"/>
</dbReference>
<keyword evidence="5" id="KW-0408">Iron</keyword>
<evidence type="ECO:0000256" key="7">
    <source>
        <dbReference type="ARBA" id="ARBA00046313"/>
    </source>
</evidence>
<dbReference type="GO" id="GO:0051539">
    <property type="term" value="F:4 iron, 4 sulfur cluster binding"/>
    <property type="evidence" value="ECO:0007669"/>
    <property type="project" value="UniProtKB-KW"/>
</dbReference>
<evidence type="ECO:0000256" key="2">
    <source>
        <dbReference type="ARBA" id="ARBA00022485"/>
    </source>
</evidence>
<evidence type="ECO:0000256" key="4">
    <source>
        <dbReference type="ARBA" id="ARBA00023002"/>
    </source>
</evidence>
<dbReference type="EMBL" id="CASHTH010002442">
    <property type="protein sequence ID" value="CAI8029862.1"/>
    <property type="molecule type" value="Genomic_DNA"/>
</dbReference>
<dbReference type="EC" id="1.17.7.4" evidence="10"/>
<comment type="caution">
    <text evidence="12">The sequence shown here is derived from an EMBL/GenBank/DDBJ whole genome shotgun (WGS) entry which is preliminary data.</text>
</comment>
<evidence type="ECO:0000313" key="13">
    <source>
        <dbReference type="Proteomes" id="UP001174909"/>
    </source>
</evidence>
<gene>
    <name evidence="12" type="ORF">GBAR_LOCUS16948</name>
</gene>
<dbReference type="GO" id="GO:0050992">
    <property type="term" value="P:dimethylallyl diphosphate biosynthetic process"/>
    <property type="evidence" value="ECO:0007669"/>
    <property type="project" value="InterPro"/>
</dbReference>
<evidence type="ECO:0000256" key="3">
    <source>
        <dbReference type="ARBA" id="ARBA00022723"/>
    </source>
</evidence>
<dbReference type="AlphaFoldDB" id="A0AA35WX52"/>